<dbReference type="Proteomes" id="UP001156641">
    <property type="component" value="Unassembled WGS sequence"/>
</dbReference>
<evidence type="ECO:0000313" key="4">
    <source>
        <dbReference type="Proteomes" id="UP001156641"/>
    </source>
</evidence>
<reference evidence="4" key="1">
    <citation type="journal article" date="2019" name="Int. J. Syst. Evol. Microbiol.">
        <title>The Global Catalogue of Microorganisms (GCM) 10K type strain sequencing project: providing services to taxonomists for standard genome sequencing and annotation.</title>
        <authorList>
            <consortium name="The Broad Institute Genomics Platform"/>
            <consortium name="The Broad Institute Genome Sequencing Center for Infectious Disease"/>
            <person name="Wu L."/>
            <person name="Ma J."/>
        </authorList>
    </citation>
    <scope>NUCLEOTIDE SEQUENCE [LARGE SCALE GENOMIC DNA]</scope>
    <source>
        <strain evidence="4">NBRC 112502</strain>
    </source>
</reference>
<proteinExistence type="predicted"/>
<protein>
    <submittedName>
        <fullName evidence="3">Type VI secretion protein</fullName>
    </submittedName>
</protein>
<dbReference type="Pfam" id="PF06812">
    <property type="entry name" value="ImpA_N"/>
    <property type="match status" value="1"/>
</dbReference>
<dbReference type="NCBIfam" id="TIGR03363">
    <property type="entry name" value="VI_chp_8"/>
    <property type="match status" value="1"/>
</dbReference>
<feature type="domain" description="ImpA N-terminal" evidence="2">
    <location>
        <begin position="12"/>
        <end position="141"/>
    </location>
</feature>
<sequence>MAIEGLDLESLLAPISESAPAGNDVRTDFSPTSSYFRLRDARAEARAAERAADANPGGDTAPPESWRNVRTLALKILTEQAKDLEAAAWLTEALVRSDGLAGLAFGASLIGGLVERYWDNLYPMPDEDGIETRISPVTGLNGEGGDGTLSQPLLKLPLFNDANGQPVMLFQYEQSAELETIADPKRVEARINAGVIPYDKMKNAARAVPAGVYAALRRDLEAAQAAWTAMGEQFEKAAGADSPPTRRISETLDKVAAIVNRYGPPPAATNENTPDETATAQSETADTGTAGAPAKAKRAVTREDALASLTEIADYFRRTEPQSPLAYTIDEAIRRGRLTWPELIAELVKDDQVRINILTSLGIKTGD</sequence>
<dbReference type="RefSeq" id="WP_284256166.1">
    <property type="nucleotide sequence ID" value="NZ_BSOS01000006.1"/>
</dbReference>
<dbReference type="InterPro" id="IPR010657">
    <property type="entry name" value="ImpA_N"/>
</dbReference>
<keyword evidence="4" id="KW-1185">Reference proteome</keyword>
<feature type="region of interest" description="Disordered" evidence="1">
    <location>
        <begin position="261"/>
        <end position="299"/>
    </location>
</feature>
<comment type="caution">
    <text evidence="3">The sequence shown here is derived from an EMBL/GenBank/DDBJ whole genome shotgun (WGS) entry which is preliminary data.</text>
</comment>
<gene>
    <name evidence="3" type="ORF">GCM10010909_03330</name>
</gene>
<name>A0ABQ6A328_9PROT</name>
<accession>A0ABQ6A328</accession>
<evidence type="ECO:0000313" key="3">
    <source>
        <dbReference type="EMBL" id="GLR65655.1"/>
    </source>
</evidence>
<evidence type="ECO:0000259" key="2">
    <source>
        <dbReference type="Pfam" id="PF06812"/>
    </source>
</evidence>
<evidence type="ECO:0000256" key="1">
    <source>
        <dbReference type="SAM" id="MobiDB-lite"/>
    </source>
</evidence>
<feature type="compositionally biased region" description="Polar residues" evidence="1">
    <location>
        <begin position="269"/>
        <end position="287"/>
    </location>
</feature>
<organism evidence="3 4">
    <name type="scientific">Acidocella aquatica</name>
    <dbReference type="NCBI Taxonomy" id="1922313"/>
    <lineage>
        <taxon>Bacteria</taxon>
        <taxon>Pseudomonadati</taxon>
        <taxon>Pseudomonadota</taxon>
        <taxon>Alphaproteobacteria</taxon>
        <taxon>Acetobacterales</taxon>
        <taxon>Acidocellaceae</taxon>
        <taxon>Acidocella</taxon>
    </lineage>
</organism>
<dbReference type="EMBL" id="BSOS01000006">
    <property type="protein sequence ID" value="GLR65655.1"/>
    <property type="molecule type" value="Genomic_DNA"/>
</dbReference>
<dbReference type="PANTHER" id="PTHR37951:SF1">
    <property type="entry name" value="TYPE VI SECRETION SYSTEM COMPONENT TSSA1"/>
    <property type="match status" value="1"/>
</dbReference>
<dbReference type="InterPro" id="IPR017740">
    <property type="entry name" value="TssA-like"/>
</dbReference>
<dbReference type="PANTHER" id="PTHR37951">
    <property type="entry name" value="CYTOPLASMIC PROTEIN-RELATED"/>
    <property type="match status" value="1"/>
</dbReference>